<dbReference type="EMBL" id="BAABBN010000015">
    <property type="protein sequence ID" value="GAA3939816.1"/>
    <property type="molecule type" value="Genomic_DNA"/>
</dbReference>
<comment type="subcellular location">
    <subcellularLocation>
        <location evidence="1">Cytoplasm</location>
    </subcellularLocation>
</comment>
<dbReference type="Gene3D" id="3.30.70.260">
    <property type="match status" value="2"/>
</dbReference>
<feature type="domain" description="ACT" evidence="2">
    <location>
        <begin position="96"/>
        <end position="175"/>
    </location>
</feature>
<dbReference type="Proteomes" id="UP001501565">
    <property type="component" value="Unassembled WGS sequence"/>
</dbReference>
<dbReference type="PROSITE" id="PS51671">
    <property type="entry name" value="ACT"/>
    <property type="match status" value="2"/>
</dbReference>
<feature type="domain" description="ACT" evidence="2">
    <location>
        <begin position="9"/>
        <end position="81"/>
    </location>
</feature>
<dbReference type="InterPro" id="IPR016867">
    <property type="entry name" value="GcvR"/>
</dbReference>
<evidence type="ECO:0000313" key="3">
    <source>
        <dbReference type="EMBL" id="GAA3939816.1"/>
    </source>
</evidence>
<accession>A0ABP7N8Q7</accession>
<dbReference type="InterPro" id="IPR002912">
    <property type="entry name" value="ACT_dom"/>
</dbReference>
<keyword evidence="1" id="KW-0963">Cytoplasm</keyword>
<dbReference type="RefSeq" id="WP_344800390.1">
    <property type="nucleotide sequence ID" value="NZ_BAABBN010000015.1"/>
</dbReference>
<evidence type="ECO:0000313" key="4">
    <source>
        <dbReference type="Proteomes" id="UP001501565"/>
    </source>
</evidence>
<dbReference type="PANTHER" id="PTHR34875">
    <property type="entry name" value="UPF0237 PROTEIN MJ1558"/>
    <property type="match status" value="1"/>
</dbReference>
<protein>
    <recommendedName>
        <fullName evidence="1">Glycine cleavage system transcriptional repressor</fullName>
    </recommendedName>
</protein>
<sequence>MSQAQNNLVITALGSDRPGIVNDLSSLIASHQCSIVDSRMTVLGGEFAIIMMVSGNEDGIQELENKLSAEVEALNLTTIIKRTSGRETCHDTIAYITEVIAIDNPGIVSDIAGFFSARKINIDDLTTGTYAAPHTGTQMFNLTMRVNIPSAQSLSQLKDDFIQFCDDRNLDSSIEPLR</sequence>
<organism evidence="3 4">
    <name type="scientific">Litoribacillus peritrichatus</name>
    <dbReference type="NCBI Taxonomy" id="718191"/>
    <lineage>
        <taxon>Bacteria</taxon>
        <taxon>Pseudomonadati</taxon>
        <taxon>Pseudomonadota</taxon>
        <taxon>Gammaproteobacteria</taxon>
        <taxon>Oceanospirillales</taxon>
        <taxon>Oceanospirillaceae</taxon>
        <taxon>Litoribacillus</taxon>
    </lineage>
</organism>
<name>A0ABP7N8Q7_9GAMM</name>
<evidence type="ECO:0000259" key="2">
    <source>
        <dbReference type="PROSITE" id="PS51671"/>
    </source>
</evidence>
<keyword evidence="1" id="KW-0804">Transcription</keyword>
<dbReference type="CDD" id="cd04869">
    <property type="entry name" value="ACT_GcvR_2"/>
    <property type="match status" value="1"/>
</dbReference>
<dbReference type="PANTHER" id="PTHR34875:SF5">
    <property type="entry name" value="GLYCINE CLEAVAGE SYSTEM TRANSCRIPTIONAL REPRESSOR"/>
    <property type="match status" value="1"/>
</dbReference>
<comment type="caution">
    <text evidence="3">The sequence shown here is derived from an EMBL/GenBank/DDBJ whole genome shotgun (WGS) entry which is preliminary data.</text>
</comment>
<evidence type="ECO:0000256" key="1">
    <source>
        <dbReference type="PIRNR" id="PIRNR028103"/>
    </source>
</evidence>
<keyword evidence="1" id="KW-0678">Repressor</keyword>
<gene>
    <name evidence="3" type="ORF">GCM10022277_39730</name>
</gene>
<proteinExistence type="predicted"/>
<dbReference type="PIRSF" id="PIRSF028103">
    <property type="entry name" value="GcvR"/>
    <property type="match status" value="1"/>
</dbReference>
<dbReference type="SUPFAM" id="SSF55021">
    <property type="entry name" value="ACT-like"/>
    <property type="match status" value="2"/>
</dbReference>
<dbReference type="InterPro" id="IPR045865">
    <property type="entry name" value="ACT-like_dom_sf"/>
</dbReference>
<dbReference type="Pfam" id="PF13740">
    <property type="entry name" value="ACT_6"/>
    <property type="match status" value="1"/>
</dbReference>
<dbReference type="InterPro" id="IPR050990">
    <property type="entry name" value="UPF0237/GcvR_regulator"/>
</dbReference>
<reference evidence="4" key="1">
    <citation type="journal article" date="2019" name="Int. J. Syst. Evol. Microbiol.">
        <title>The Global Catalogue of Microorganisms (GCM) 10K type strain sequencing project: providing services to taxonomists for standard genome sequencing and annotation.</title>
        <authorList>
            <consortium name="The Broad Institute Genomics Platform"/>
            <consortium name="The Broad Institute Genome Sequencing Center for Infectious Disease"/>
            <person name="Wu L."/>
            <person name="Ma J."/>
        </authorList>
    </citation>
    <scope>NUCLEOTIDE SEQUENCE [LARGE SCALE GENOMIC DNA]</scope>
    <source>
        <strain evidence="4">JCM 17551</strain>
    </source>
</reference>
<keyword evidence="4" id="KW-1185">Reference proteome</keyword>